<dbReference type="Pfam" id="PF07944">
    <property type="entry name" value="Beta-AFase-like_GH127_cat"/>
    <property type="match status" value="1"/>
</dbReference>
<reference evidence="4" key="1">
    <citation type="submission" date="2022-10" db="EMBL/GenBank/DDBJ databases">
        <title>Chitinophaga sp. nov., isolated from soil.</title>
        <authorList>
            <person name="Jeon C.O."/>
        </authorList>
    </citation>
    <scope>NUCLEOTIDE SEQUENCE</scope>
    <source>
        <strain evidence="4">R8</strain>
    </source>
</reference>
<proteinExistence type="predicted"/>
<evidence type="ECO:0000259" key="3">
    <source>
        <dbReference type="Pfam" id="PF20736"/>
    </source>
</evidence>
<protein>
    <submittedName>
        <fullName evidence="4">Glycoside hydrolase family 127 protein</fullName>
    </submittedName>
</protein>
<dbReference type="Gene3D" id="1.50.10.20">
    <property type="match status" value="1"/>
</dbReference>
<gene>
    <name evidence="4" type="ORF">MKQ68_17760</name>
</gene>
<dbReference type="RefSeq" id="WP_264280285.1">
    <property type="nucleotide sequence ID" value="NZ_CP107006.1"/>
</dbReference>
<organism evidence="4 5">
    <name type="scientific">Chitinophaga horti</name>
    <dbReference type="NCBI Taxonomy" id="2920382"/>
    <lineage>
        <taxon>Bacteria</taxon>
        <taxon>Pseudomonadati</taxon>
        <taxon>Bacteroidota</taxon>
        <taxon>Chitinophagia</taxon>
        <taxon>Chitinophagales</taxon>
        <taxon>Chitinophagaceae</taxon>
        <taxon>Chitinophaga</taxon>
    </lineage>
</organism>
<dbReference type="EMBL" id="CP107006">
    <property type="protein sequence ID" value="UYQ91934.1"/>
    <property type="molecule type" value="Genomic_DNA"/>
</dbReference>
<sequence length="526" mass="59107">MRIIVGLTIMLSALSLGAVAQDYPIKPVAFTSVKVTDDFWAPRIMRNYKVTIPIALEQCYKTGRVDNFLIAGKLKKGKFLTEYPFDDTDIYKILEGASYSLQTYPDKQLEAQLDTLIYYITKAQEPDGYLYTPRTIAKDSGRLHPWAGKERWEKDPDLSHELYNCGHLYEAAVAHYQATGKRSLLDVATKNADLVYKDFVVGGLKYFPGHQIIEMGLVKLYRATNNKKYLDLAKYFLDIRKGGSEYSQSQVPVTEQTKAVGHAVRATYMYSGMADVAALTGDKAYIHAIDTIWHDVVDHKLYLTGGIGAEGGHEGFGPDYSLPNMSAYNETCASIGNIYWNYRLFLLHGNSKYYDVLEQVLYNGMISGVSAKGDRFFYPNPLESMGQHGRSEWFGCACCPSNVCRFIPSVPGYMYATGDNRIYVNLYIQSNADIDLGKNKVKLAQHTEYPWSGAINFDVEPAKAGNFEIAVRVPAWLGDAPLPGGLYNYATPEKKPYTINVNGKKADFKVENGYAIIKRNWKKEIK</sequence>
<keyword evidence="5" id="KW-1185">Reference proteome</keyword>
<evidence type="ECO:0000313" key="5">
    <source>
        <dbReference type="Proteomes" id="UP001162741"/>
    </source>
</evidence>
<dbReference type="InterPro" id="IPR049046">
    <property type="entry name" value="Beta-AFase-like_GH127_middle"/>
</dbReference>
<feature type="domain" description="Non-reducing end beta-L-arabinofuranosidase-like GH127 middle" evidence="3">
    <location>
        <begin position="422"/>
        <end position="523"/>
    </location>
</feature>
<dbReference type="SUPFAM" id="SSF48208">
    <property type="entry name" value="Six-hairpin glycosidases"/>
    <property type="match status" value="1"/>
</dbReference>
<feature type="chain" id="PRO_5046761827" evidence="1">
    <location>
        <begin position="21"/>
        <end position="526"/>
    </location>
</feature>
<dbReference type="GO" id="GO:0016787">
    <property type="term" value="F:hydrolase activity"/>
    <property type="evidence" value="ECO:0007669"/>
    <property type="project" value="UniProtKB-KW"/>
</dbReference>
<dbReference type="Pfam" id="PF20736">
    <property type="entry name" value="Glyco_hydro127M"/>
    <property type="match status" value="1"/>
</dbReference>
<name>A0ABY6J0U0_9BACT</name>
<keyword evidence="4" id="KW-0378">Hydrolase</keyword>
<dbReference type="PANTHER" id="PTHR43465">
    <property type="entry name" value="DUF1680 DOMAIN PROTEIN (AFU_ORTHOLOGUE AFUA_1G08910)"/>
    <property type="match status" value="1"/>
</dbReference>
<evidence type="ECO:0000256" key="1">
    <source>
        <dbReference type="SAM" id="SignalP"/>
    </source>
</evidence>
<feature type="domain" description="Non-reducing end beta-L-arabinofuranosidase-like GH127 catalytic" evidence="2">
    <location>
        <begin position="32"/>
        <end position="411"/>
    </location>
</feature>
<feature type="signal peptide" evidence="1">
    <location>
        <begin position="1"/>
        <end position="20"/>
    </location>
</feature>
<accession>A0ABY6J0U0</accession>
<dbReference type="InterPro" id="IPR012878">
    <property type="entry name" value="Beta-AFase-like_GH127_cat"/>
</dbReference>
<dbReference type="InterPro" id="IPR049174">
    <property type="entry name" value="Beta-AFase-like"/>
</dbReference>
<dbReference type="PANTHER" id="PTHR43465:SF2">
    <property type="entry name" value="DUF1680 DOMAIN PROTEIN (AFU_ORTHOLOGUE AFUA_1G08910)"/>
    <property type="match status" value="1"/>
</dbReference>
<evidence type="ECO:0000313" key="4">
    <source>
        <dbReference type="EMBL" id="UYQ91934.1"/>
    </source>
</evidence>
<dbReference type="InterPro" id="IPR008928">
    <property type="entry name" value="6-hairpin_glycosidase_sf"/>
</dbReference>
<dbReference type="Proteomes" id="UP001162741">
    <property type="component" value="Chromosome"/>
</dbReference>
<evidence type="ECO:0000259" key="2">
    <source>
        <dbReference type="Pfam" id="PF07944"/>
    </source>
</evidence>
<keyword evidence="1" id="KW-0732">Signal</keyword>